<gene>
    <name evidence="1" type="ORF">ACH5RR_012711</name>
</gene>
<sequence>YFLYSQIFKDATCWIGDVTSIRLKTTPTLIHLWTGKEASLLAKSRRTLQFESGDIVLTFCHEAISSMNTQFDNFFCFTFL</sequence>
<evidence type="ECO:0000313" key="2">
    <source>
        <dbReference type="Proteomes" id="UP001630127"/>
    </source>
</evidence>
<name>A0ABD3ABX6_9GENT</name>
<organism evidence="1 2">
    <name type="scientific">Cinchona calisaya</name>
    <dbReference type="NCBI Taxonomy" id="153742"/>
    <lineage>
        <taxon>Eukaryota</taxon>
        <taxon>Viridiplantae</taxon>
        <taxon>Streptophyta</taxon>
        <taxon>Embryophyta</taxon>
        <taxon>Tracheophyta</taxon>
        <taxon>Spermatophyta</taxon>
        <taxon>Magnoliopsida</taxon>
        <taxon>eudicotyledons</taxon>
        <taxon>Gunneridae</taxon>
        <taxon>Pentapetalae</taxon>
        <taxon>asterids</taxon>
        <taxon>lamiids</taxon>
        <taxon>Gentianales</taxon>
        <taxon>Rubiaceae</taxon>
        <taxon>Cinchonoideae</taxon>
        <taxon>Cinchoneae</taxon>
        <taxon>Cinchona</taxon>
    </lineage>
</organism>
<accession>A0ABD3ABX6</accession>
<dbReference type="AlphaFoldDB" id="A0ABD3ABX6"/>
<dbReference type="EMBL" id="JBJUIK010000005">
    <property type="protein sequence ID" value="KAL3528055.1"/>
    <property type="molecule type" value="Genomic_DNA"/>
</dbReference>
<feature type="non-terminal residue" evidence="1">
    <location>
        <position position="1"/>
    </location>
</feature>
<comment type="caution">
    <text evidence="1">The sequence shown here is derived from an EMBL/GenBank/DDBJ whole genome shotgun (WGS) entry which is preliminary data.</text>
</comment>
<reference evidence="1 2" key="1">
    <citation type="submission" date="2024-11" db="EMBL/GenBank/DDBJ databases">
        <title>A near-complete genome assembly of Cinchona calisaya.</title>
        <authorList>
            <person name="Lian D.C."/>
            <person name="Zhao X.W."/>
            <person name="Wei L."/>
        </authorList>
    </citation>
    <scope>NUCLEOTIDE SEQUENCE [LARGE SCALE GENOMIC DNA]</scope>
    <source>
        <tissue evidence="1">Nenye</tissue>
    </source>
</reference>
<proteinExistence type="predicted"/>
<keyword evidence="2" id="KW-1185">Reference proteome</keyword>
<evidence type="ECO:0000313" key="1">
    <source>
        <dbReference type="EMBL" id="KAL3528055.1"/>
    </source>
</evidence>
<dbReference type="Proteomes" id="UP001630127">
    <property type="component" value="Unassembled WGS sequence"/>
</dbReference>
<protein>
    <submittedName>
        <fullName evidence="1">Uncharacterized protein</fullName>
    </submittedName>
</protein>